<dbReference type="RefSeq" id="WP_244411431.1">
    <property type="nucleotide sequence ID" value="NZ_AP025577.1"/>
</dbReference>
<name>A0ABM7WFE7_9ACTN</name>
<keyword evidence="2" id="KW-1185">Reference proteome</keyword>
<sequence>MPTYMTAPELASQWGVKLAHLYELASRSIDPLPLRYERGKTRSGFLIIEELNDWIARNTVLYSERKEHV</sequence>
<proteinExistence type="predicted"/>
<evidence type="ECO:0000313" key="2">
    <source>
        <dbReference type="Proteomes" id="UP001320544"/>
    </source>
</evidence>
<dbReference type="EMBL" id="AP025564">
    <property type="protein sequence ID" value="BDE94908.1"/>
    <property type="molecule type" value="Genomic_DNA"/>
</dbReference>
<evidence type="ECO:0008006" key="3">
    <source>
        <dbReference type="Google" id="ProtNLM"/>
    </source>
</evidence>
<evidence type="ECO:0000313" key="1">
    <source>
        <dbReference type="EMBL" id="BDE94908.1"/>
    </source>
</evidence>
<dbReference type="Proteomes" id="UP001320544">
    <property type="component" value="Chromosome"/>
</dbReference>
<accession>A0ABM7WFE7</accession>
<reference evidence="1 2" key="1">
    <citation type="submission" date="2022-01" db="EMBL/GenBank/DDBJ databases">
        <title>Novel bile acid biosynthetic pathways are enriched in the microbiome of centenarians.</title>
        <authorList>
            <person name="Sato Y."/>
            <person name="Atarashi K."/>
            <person name="Plichta R.D."/>
            <person name="Arai Y."/>
            <person name="Sasajima S."/>
            <person name="Kearney M.S."/>
            <person name="Suda W."/>
            <person name="Takeshita K."/>
            <person name="Sasaki T."/>
            <person name="Okamoto S."/>
            <person name="Skelly N.A."/>
            <person name="Okamura Y."/>
            <person name="Vlamakis H."/>
            <person name="Li Y."/>
            <person name="Tanoue T."/>
            <person name="Takei H."/>
            <person name="Nittono H."/>
            <person name="Narushima S."/>
            <person name="Irie J."/>
            <person name="Itoh H."/>
            <person name="Moriya K."/>
            <person name="Sugiura Y."/>
            <person name="Suematsu M."/>
            <person name="Moritoki N."/>
            <person name="Shibata S."/>
            <person name="Littman R.D."/>
            <person name="Fischbach A.M."/>
            <person name="Uwamino Y."/>
            <person name="Inoue T."/>
            <person name="Honda A."/>
            <person name="Hattori M."/>
            <person name="Murai T."/>
            <person name="Xavier J.R."/>
            <person name="Hirose N."/>
            <person name="Honda K."/>
        </authorList>
    </citation>
    <scope>NUCLEOTIDE SEQUENCE [LARGE SCALE GENOMIC DNA]</scope>
    <source>
        <strain evidence="1 2">CE91-St30</strain>
    </source>
</reference>
<organism evidence="1 2">
    <name type="scientific">Raoultibacter timonensis</name>
    <dbReference type="NCBI Taxonomy" id="1907662"/>
    <lineage>
        <taxon>Bacteria</taxon>
        <taxon>Bacillati</taxon>
        <taxon>Actinomycetota</taxon>
        <taxon>Coriobacteriia</taxon>
        <taxon>Eggerthellales</taxon>
        <taxon>Eggerthellaceae</taxon>
        <taxon>Raoultibacter</taxon>
    </lineage>
</organism>
<protein>
    <recommendedName>
        <fullName evidence="3">Helix-turn-helix domain-containing protein</fullName>
    </recommendedName>
</protein>
<gene>
    <name evidence="1" type="ORF">CE91St30_02410</name>
</gene>